<proteinExistence type="predicted"/>
<organism evidence="2 3">
    <name type="scientific">Penicillium steckii</name>
    <dbReference type="NCBI Taxonomy" id="303698"/>
    <lineage>
        <taxon>Eukaryota</taxon>
        <taxon>Fungi</taxon>
        <taxon>Dikarya</taxon>
        <taxon>Ascomycota</taxon>
        <taxon>Pezizomycotina</taxon>
        <taxon>Eurotiomycetes</taxon>
        <taxon>Eurotiomycetidae</taxon>
        <taxon>Eurotiales</taxon>
        <taxon>Aspergillaceae</taxon>
        <taxon>Penicillium</taxon>
    </lineage>
</organism>
<sequence>MDQADAARIQAANAKAGKDMNGFPARAQAAADKNVKAESASSTYSSKESTTSNGGIKKSPASSVSDRK</sequence>
<protein>
    <recommendedName>
        <fullName evidence="4">SMP domain-containing protein</fullName>
    </recommendedName>
</protein>
<accession>A0A1V6SVB9</accession>
<evidence type="ECO:0000256" key="1">
    <source>
        <dbReference type="SAM" id="MobiDB-lite"/>
    </source>
</evidence>
<reference evidence="3" key="1">
    <citation type="journal article" date="2017" name="Nat. Microbiol.">
        <title>Global analysis of biosynthetic gene clusters reveals vast potential of secondary metabolite production in Penicillium species.</title>
        <authorList>
            <person name="Nielsen J.C."/>
            <person name="Grijseels S."/>
            <person name="Prigent S."/>
            <person name="Ji B."/>
            <person name="Dainat J."/>
            <person name="Nielsen K.F."/>
            <person name="Frisvad J.C."/>
            <person name="Workman M."/>
            <person name="Nielsen J."/>
        </authorList>
    </citation>
    <scope>NUCLEOTIDE SEQUENCE [LARGE SCALE GENOMIC DNA]</scope>
    <source>
        <strain evidence="3">IBT 24891</strain>
    </source>
</reference>
<evidence type="ECO:0008006" key="4">
    <source>
        <dbReference type="Google" id="ProtNLM"/>
    </source>
</evidence>
<keyword evidence="3" id="KW-1185">Reference proteome</keyword>
<name>A0A1V6SVB9_9EURO</name>
<gene>
    <name evidence="2" type="ORF">PENSTE_c019G04753</name>
</gene>
<dbReference type="AlphaFoldDB" id="A0A1V6SVB9"/>
<feature type="region of interest" description="Disordered" evidence="1">
    <location>
        <begin position="1"/>
        <end position="68"/>
    </location>
</feature>
<comment type="caution">
    <text evidence="2">The sequence shown here is derived from an EMBL/GenBank/DDBJ whole genome shotgun (WGS) entry which is preliminary data.</text>
</comment>
<evidence type="ECO:0000313" key="3">
    <source>
        <dbReference type="Proteomes" id="UP000191285"/>
    </source>
</evidence>
<dbReference type="EMBL" id="MLKD01000019">
    <property type="protein sequence ID" value="OQE17956.1"/>
    <property type="molecule type" value="Genomic_DNA"/>
</dbReference>
<feature type="compositionally biased region" description="Low complexity" evidence="1">
    <location>
        <begin position="1"/>
        <end position="15"/>
    </location>
</feature>
<dbReference type="Proteomes" id="UP000191285">
    <property type="component" value="Unassembled WGS sequence"/>
</dbReference>
<feature type="compositionally biased region" description="Low complexity" evidence="1">
    <location>
        <begin position="37"/>
        <end position="52"/>
    </location>
</feature>
<evidence type="ECO:0000313" key="2">
    <source>
        <dbReference type="EMBL" id="OQE17956.1"/>
    </source>
</evidence>